<protein>
    <submittedName>
        <fullName evidence="2">CHAD domain-containing protein</fullName>
    </submittedName>
</protein>
<dbReference type="Proteomes" id="UP000272778">
    <property type="component" value="Unassembled WGS sequence"/>
</dbReference>
<dbReference type="OrthoDB" id="3034217at2"/>
<evidence type="ECO:0000313" key="2">
    <source>
        <dbReference type="EMBL" id="RQH05697.1"/>
    </source>
</evidence>
<dbReference type="PROSITE" id="PS51708">
    <property type="entry name" value="CHAD"/>
    <property type="match status" value="1"/>
</dbReference>
<dbReference type="InterPro" id="IPR038186">
    <property type="entry name" value="CHAD_dom_sf"/>
</dbReference>
<sequence length="533" mass="59445">MVRVLEIALEIVLSASRDRIADDRHSRDRTTTALAKTLADALPQLIAVSCEKERVTTITFDQDARLTRAGWRVAVETRGDRQQVVVSNRQRCTPGITTLTSIFEAPLDASGFATSLFDTAPEPFREVLAAAGVPVPAAELHGERSCWRWTRDGIDAELILDAGLHDPNHAGDESPWPNELRVRVPWPEGSDDAPIVDTLFACAHDLVDALPSSVCAFVRMTDALERAAGRHERGLAGDDEAVRAEPVDLGGVTTADAALVVIGRNISAQWFGNDAFVHDSARTEFIHQMRVAQRRLSTAMRIFSHWQDAMWAERIKPDLKWLGGLLGDARDLDVFVESTLAALAAADTDAARWDAVREEAETARRAARERVREALASPRYAHVALAWLQWLAALARRTRADAGNARPLHAHAARRVRRYYSRLARTQKLTAIDESSRHLARINAKYLRYTLEFFESITSRRTRTETVRTLTRLQTVLGDGNDAAVALRFLQMMEVEPYQIGFARGWCEAVKRYTAREGERLLRELHKPKVSGG</sequence>
<reference evidence="2 3" key="1">
    <citation type="submission" date="2018-11" db="EMBL/GenBank/DDBJ databases">
        <title>Paraburkholderia sp. DHOA04, isolated from soil.</title>
        <authorList>
            <person name="Gao Z.-H."/>
            <person name="Qiu L.-H."/>
            <person name="Fu J.-C."/>
        </authorList>
    </citation>
    <scope>NUCLEOTIDE SEQUENCE [LARGE SCALE GENOMIC DNA]</scope>
    <source>
        <strain evidence="2 3">DHOA04</strain>
    </source>
</reference>
<evidence type="ECO:0000313" key="3">
    <source>
        <dbReference type="Proteomes" id="UP000272778"/>
    </source>
</evidence>
<organism evidence="2 3">
    <name type="scientific">Paraburkholderia dinghuensis</name>
    <dbReference type="NCBI Taxonomy" id="2305225"/>
    <lineage>
        <taxon>Bacteria</taxon>
        <taxon>Pseudomonadati</taxon>
        <taxon>Pseudomonadota</taxon>
        <taxon>Betaproteobacteria</taxon>
        <taxon>Burkholderiales</taxon>
        <taxon>Burkholderiaceae</taxon>
        <taxon>Paraburkholderia</taxon>
    </lineage>
</organism>
<dbReference type="InterPro" id="IPR007899">
    <property type="entry name" value="CHAD_dom"/>
</dbReference>
<feature type="domain" description="CHAD" evidence="1">
    <location>
        <begin position="252"/>
        <end position="531"/>
    </location>
</feature>
<dbReference type="PANTHER" id="PTHR39339:SF1">
    <property type="entry name" value="CHAD DOMAIN-CONTAINING PROTEIN"/>
    <property type="match status" value="1"/>
</dbReference>
<evidence type="ECO:0000259" key="1">
    <source>
        <dbReference type="PROSITE" id="PS51708"/>
    </source>
</evidence>
<dbReference type="SMART" id="SM00880">
    <property type="entry name" value="CHAD"/>
    <property type="match status" value="1"/>
</dbReference>
<dbReference type="EMBL" id="RQIS01000009">
    <property type="protein sequence ID" value="RQH05697.1"/>
    <property type="molecule type" value="Genomic_DNA"/>
</dbReference>
<dbReference type="Gene3D" id="1.40.20.10">
    <property type="entry name" value="CHAD domain"/>
    <property type="match status" value="1"/>
</dbReference>
<dbReference type="RefSeq" id="WP_124151624.1">
    <property type="nucleotide sequence ID" value="NZ_RQIS01000009.1"/>
</dbReference>
<keyword evidence="3" id="KW-1185">Reference proteome</keyword>
<proteinExistence type="predicted"/>
<dbReference type="Pfam" id="PF05235">
    <property type="entry name" value="CHAD"/>
    <property type="match status" value="1"/>
</dbReference>
<accession>A0A3N6NBE5</accession>
<comment type="caution">
    <text evidence="2">The sequence shown here is derived from an EMBL/GenBank/DDBJ whole genome shotgun (WGS) entry which is preliminary data.</text>
</comment>
<name>A0A3N6NBE5_9BURK</name>
<dbReference type="PANTHER" id="PTHR39339">
    <property type="entry name" value="SLR1444 PROTEIN"/>
    <property type="match status" value="1"/>
</dbReference>
<gene>
    <name evidence="2" type="ORF">D1Y85_13780</name>
</gene>
<dbReference type="AlphaFoldDB" id="A0A3N6NBE5"/>